<dbReference type="SUPFAM" id="SSF56601">
    <property type="entry name" value="beta-lactamase/transpeptidase-like"/>
    <property type="match status" value="1"/>
</dbReference>
<evidence type="ECO:0000256" key="5">
    <source>
        <dbReference type="ARBA" id="ARBA00022801"/>
    </source>
</evidence>
<keyword evidence="10" id="KW-0812">Transmembrane</keyword>
<keyword evidence="1" id="KW-0121">Carboxypeptidase</keyword>
<evidence type="ECO:0000256" key="4">
    <source>
        <dbReference type="ARBA" id="ARBA00022679"/>
    </source>
</evidence>
<dbReference type="Proteomes" id="UP000479526">
    <property type="component" value="Unassembled WGS sequence"/>
</dbReference>
<gene>
    <name evidence="13" type="ORF">GT755_17005</name>
</gene>
<feature type="region of interest" description="Disordered" evidence="9">
    <location>
        <begin position="1"/>
        <end position="154"/>
    </location>
</feature>
<dbReference type="PANTHER" id="PTHR32282">
    <property type="entry name" value="BINDING PROTEIN TRANSPEPTIDASE, PUTATIVE-RELATED"/>
    <property type="match status" value="1"/>
</dbReference>
<evidence type="ECO:0000256" key="2">
    <source>
        <dbReference type="ARBA" id="ARBA00022670"/>
    </source>
</evidence>
<dbReference type="AlphaFoldDB" id="A0A7C9J9H2"/>
<evidence type="ECO:0000256" key="3">
    <source>
        <dbReference type="ARBA" id="ARBA00022676"/>
    </source>
</evidence>
<dbReference type="GO" id="GO:0009252">
    <property type="term" value="P:peptidoglycan biosynthetic process"/>
    <property type="evidence" value="ECO:0007669"/>
    <property type="project" value="TreeGrafter"/>
</dbReference>
<feature type="domain" description="Penicillin-binding protein transpeptidase" evidence="11">
    <location>
        <begin position="479"/>
        <end position="726"/>
    </location>
</feature>
<feature type="compositionally biased region" description="Pro residues" evidence="9">
    <location>
        <begin position="9"/>
        <end position="20"/>
    </location>
</feature>
<evidence type="ECO:0000256" key="1">
    <source>
        <dbReference type="ARBA" id="ARBA00022645"/>
    </source>
</evidence>
<evidence type="ECO:0000256" key="9">
    <source>
        <dbReference type="SAM" id="MobiDB-lite"/>
    </source>
</evidence>
<keyword evidence="3" id="KW-0328">Glycosyltransferase</keyword>
<dbReference type="Gene3D" id="3.40.710.10">
    <property type="entry name" value="DD-peptidase/beta-lactamase superfamily"/>
    <property type="match status" value="1"/>
</dbReference>
<keyword evidence="10" id="KW-1133">Transmembrane helix</keyword>
<dbReference type="InterPro" id="IPR050396">
    <property type="entry name" value="Glycosyltr_51/Transpeptidase"/>
</dbReference>
<keyword evidence="6" id="KW-0511">Multifunctional enzyme</keyword>
<name>A0A7C9J9H2_9ACTN</name>
<dbReference type="SUPFAM" id="SSF53955">
    <property type="entry name" value="Lysozyme-like"/>
    <property type="match status" value="1"/>
</dbReference>
<dbReference type="InterPro" id="IPR023346">
    <property type="entry name" value="Lysozyme-like_dom_sf"/>
</dbReference>
<keyword evidence="4" id="KW-0808">Transferase</keyword>
<dbReference type="InterPro" id="IPR036950">
    <property type="entry name" value="PBP_transglycosylase"/>
</dbReference>
<feature type="domain" description="Glycosyl transferase family 51" evidence="12">
    <location>
        <begin position="217"/>
        <end position="385"/>
    </location>
</feature>
<organism evidence="13 14">
    <name type="scientific">Herbidospora solisilvae</name>
    <dbReference type="NCBI Taxonomy" id="2696284"/>
    <lineage>
        <taxon>Bacteria</taxon>
        <taxon>Bacillati</taxon>
        <taxon>Actinomycetota</taxon>
        <taxon>Actinomycetes</taxon>
        <taxon>Streptosporangiales</taxon>
        <taxon>Streptosporangiaceae</taxon>
        <taxon>Herbidospora</taxon>
    </lineage>
</organism>
<dbReference type="EMBL" id="WXEW01000005">
    <property type="protein sequence ID" value="NAS23388.1"/>
    <property type="molecule type" value="Genomic_DNA"/>
</dbReference>
<comment type="catalytic activity">
    <reaction evidence="7">
        <text>Preferential cleavage: (Ac)2-L-Lys-D-Ala-|-D-Ala. Also transpeptidation of peptidyl-alanyl moieties that are N-acyl substituents of D-alanine.</text>
        <dbReference type="EC" id="3.4.16.4"/>
    </reaction>
</comment>
<evidence type="ECO:0000256" key="10">
    <source>
        <dbReference type="SAM" id="Phobius"/>
    </source>
</evidence>
<dbReference type="GO" id="GO:0006508">
    <property type="term" value="P:proteolysis"/>
    <property type="evidence" value="ECO:0007669"/>
    <property type="project" value="UniProtKB-KW"/>
</dbReference>
<dbReference type="InterPro" id="IPR012338">
    <property type="entry name" value="Beta-lactam/transpept-like"/>
</dbReference>
<feature type="compositionally biased region" description="Pro residues" evidence="9">
    <location>
        <begin position="37"/>
        <end position="49"/>
    </location>
</feature>
<dbReference type="GO" id="GO:0008955">
    <property type="term" value="F:peptidoglycan glycosyltransferase activity"/>
    <property type="evidence" value="ECO:0007669"/>
    <property type="project" value="UniProtKB-EC"/>
</dbReference>
<evidence type="ECO:0000313" key="13">
    <source>
        <dbReference type="EMBL" id="NAS23388.1"/>
    </source>
</evidence>
<comment type="catalytic activity">
    <reaction evidence="8">
        <text>[GlcNAc-(1-&gt;4)-Mur2Ac(oyl-L-Ala-gamma-D-Glu-L-Lys-D-Ala-D-Ala)](n)-di-trans,octa-cis-undecaprenyl diphosphate + beta-D-GlcNAc-(1-&gt;4)-Mur2Ac(oyl-L-Ala-gamma-D-Glu-L-Lys-D-Ala-D-Ala)-di-trans,octa-cis-undecaprenyl diphosphate = [GlcNAc-(1-&gt;4)-Mur2Ac(oyl-L-Ala-gamma-D-Glu-L-Lys-D-Ala-D-Ala)](n+1)-di-trans,octa-cis-undecaprenyl diphosphate + di-trans,octa-cis-undecaprenyl diphosphate + H(+)</text>
        <dbReference type="Rhea" id="RHEA:23708"/>
        <dbReference type="Rhea" id="RHEA-COMP:9602"/>
        <dbReference type="Rhea" id="RHEA-COMP:9603"/>
        <dbReference type="ChEBI" id="CHEBI:15378"/>
        <dbReference type="ChEBI" id="CHEBI:58405"/>
        <dbReference type="ChEBI" id="CHEBI:60033"/>
        <dbReference type="ChEBI" id="CHEBI:78435"/>
        <dbReference type="EC" id="2.4.99.28"/>
    </reaction>
</comment>
<sequence length="899" mass="95451">MTGGWGAPPAQPPAPRPGPPGRRQEAAFEDTASMGAVPPPAGPRQPGPGQPGTGQMGQPTRIGRPPGGPGGPGGNLPFPQGPRPAAPPGATGALQRPAEGEATQMMGAGASAGGGRRRRGGPPQPLPGGGPGGPGGPKGPDDFDDDDDEPRRRTGWRRFVPSWKIVVAGVTVVVAGVFGMIAIAYANTPVPDKNDAQAEALAQGSTVYYSDGKTPIAHLGTKRVIVDISKISPLLQDAVIAIENDTFREDSGISIPAMFRSVWMTATGQQLQGASTITQQMARNYYDGLSQDVSVKRKVMEIFVAVKINKTMEKDEILEQYLNTINFGRAYGIEAAAQAYFGKKVTAAKLDVNQAAYLAARVQTPSWSADEPALQSRFKDVVNAMAKLDPAKYGNLPQTAKFPKTIKDPNLNEMGGLKGYMVSVAMHELKERGLKEDAIQSGGYKIVTTFDKRLMQTAQKVVKNVMRSVPNSREVHASLAAVDPTNGRVIAFYGGDDYVKDNWNEPFDSAKQAASAFKPYVLAAWLDAGYSLNSWLPGNKTVPEVIPGQAVGGFKNDHGGPSAVNAITATSASVNTAYVSMAYKLDQDAGKIGELDPVKQIVLDAGFSEDRMTKDIDEHHYQFSIGSAPVTAVEQAAGYSIFANAGKHVNYHVIKGVYQGKELVHPERKPVKQVISPEASADAVVALEEVLKSGTAGGQGIGRPAGGKTGTNNEEKEAWFVGFTPQVSTAVGMYREECRTKSGKVVPPVNARCPYWKGKSPENSDPKFTMTNPYSTPFEVSLGFAGASFPTRIWREFMLEAHKNKPVAQFPPKAGVGAPQDIVPSPTPTPKPEDEVVEEPTLPWEDDGGPGESECFPGAPECEVDIPDAGGEVPVDPFSSPVTPTQPQAPPAQSRQSAR</sequence>
<feature type="compositionally biased region" description="Gly residues" evidence="9">
    <location>
        <begin position="129"/>
        <end position="138"/>
    </location>
</feature>
<evidence type="ECO:0000256" key="8">
    <source>
        <dbReference type="ARBA" id="ARBA00049902"/>
    </source>
</evidence>
<dbReference type="Gene3D" id="1.10.3810.10">
    <property type="entry name" value="Biosynthetic peptidoglycan transglycosylase-like"/>
    <property type="match status" value="1"/>
</dbReference>
<evidence type="ECO:0000313" key="14">
    <source>
        <dbReference type="Proteomes" id="UP000479526"/>
    </source>
</evidence>
<evidence type="ECO:0000259" key="11">
    <source>
        <dbReference type="Pfam" id="PF00905"/>
    </source>
</evidence>
<feature type="transmembrane region" description="Helical" evidence="10">
    <location>
        <begin position="165"/>
        <end position="186"/>
    </location>
</feature>
<evidence type="ECO:0000256" key="7">
    <source>
        <dbReference type="ARBA" id="ARBA00034000"/>
    </source>
</evidence>
<dbReference type="InterPro" id="IPR001264">
    <property type="entry name" value="Glyco_trans_51"/>
</dbReference>
<accession>A0A7C9J9H2</accession>
<dbReference type="GO" id="GO:0008658">
    <property type="term" value="F:penicillin binding"/>
    <property type="evidence" value="ECO:0007669"/>
    <property type="project" value="InterPro"/>
</dbReference>
<dbReference type="GO" id="GO:0030288">
    <property type="term" value="C:outer membrane-bounded periplasmic space"/>
    <property type="evidence" value="ECO:0007669"/>
    <property type="project" value="TreeGrafter"/>
</dbReference>
<keyword evidence="5" id="KW-0378">Hydrolase</keyword>
<dbReference type="RefSeq" id="WP_161480694.1">
    <property type="nucleotide sequence ID" value="NZ_WXEW01000005.1"/>
</dbReference>
<dbReference type="PANTHER" id="PTHR32282:SF34">
    <property type="entry name" value="PENICILLIN-BINDING PROTEIN 1A"/>
    <property type="match status" value="1"/>
</dbReference>
<reference evidence="13 14" key="1">
    <citation type="submission" date="2020-01" db="EMBL/GenBank/DDBJ databases">
        <title>Herbidospora sp. NEAU-GS84 nov., a novel actinomycete isolated from soil.</title>
        <authorList>
            <person name="Han L."/>
        </authorList>
    </citation>
    <scope>NUCLEOTIDE SEQUENCE [LARGE SCALE GENOMIC DNA]</scope>
    <source>
        <strain evidence="13 14">NEAU-GS84</strain>
    </source>
</reference>
<keyword evidence="14" id="KW-1185">Reference proteome</keyword>
<dbReference type="InterPro" id="IPR001460">
    <property type="entry name" value="PCN-bd_Tpept"/>
</dbReference>
<dbReference type="Pfam" id="PF00905">
    <property type="entry name" value="Transpeptidase"/>
    <property type="match status" value="1"/>
</dbReference>
<feature type="region of interest" description="Disordered" evidence="9">
    <location>
        <begin position="809"/>
        <end position="899"/>
    </location>
</feature>
<keyword evidence="2" id="KW-0645">Protease</keyword>
<dbReference type="Pfam" id="PF00912">
    <property type="entry name" value="Transgly"/>
    <property type="match status" value="1"/>
</dbReference>
<proteinExistence type="predicted"/>
<protein>
    <submittedName>
        <fullName evidence="13">Uncharacterized protein</fullName>
    </submittedName>
</protein>
<evidence type="ECO:0000259" key="12">
    <source>
        <dbReference type="Pfam" id="PF00912"/>
    </source>
</evidence>
<feature type="compositionally biased region" description="Low complexity" evidence="9">
    <location>
        <begin position="879"/>
        <end position="899"/>
    </location>
</feature>
<keyword evidence="10" id="KW-0472">Membrane</keyword>
<evidence type="ECO:0000256" key="6">
    <source>
        <dbReference type="ARBA" id="ARBA00023268"/>
    </source>
</evidence>
<dbReference type="GO" id="GO:0009002">
    <property type="term" value="F:serine-type D-Ala-D-Ala carboxypeptidase activity"/>
    <property type="evidence" value="ECO:0007669"/>
    <property type="project" value="UniProtKB-EC"/>
</dbReference>
<comment type="caution">
    <text evidence="13">The sequence shown here is derived from an EMBL/GenBank/DDBJ whole genome shotgun (WGS) entry which is preliminary data.</text>
</comment>